<feature type="transmembrane region" description="Helical" evidence="7">
    <location>
        <begin position="53"/>
        <end position="75"/>
    </location>
</feature>
<feature type="transmembrane region" description="Helical" evidence="7">
    <location>
        <begin position="423"/>
        <end position="444"/>
    </location>
</feature>
<protein>
    <submittedName>
        <fullName evidence="8">Uncharacterized protein</fullName>
    </submittedName>
</protein>
<dbReference type="Proteomes" id="UP000178870">
    <property type="component" value="Unassembled WGS sequence"/>
</dbReference>
<keyword evidence="4 7" id="KW-0812">Transmembrane</keyword>
<comment type="subcellular location">
    <subcellularLocation>
        <location evidence="1">Cell membrane</location>
        <topology evidence="1">Multi-pass membrane protein</topology>
    </subcellularLocation>
</comment>
<dbReference type="PANTHER" id="PTHR30250">
    <property type="entry name" value="PST FAMILY PREDICTED COLANIC ACID TRANSPORTER"/>
    <property type="match status" value="1"/>
</dbReference>
<comment type="caution">
    <text evidence="8">The sequence shown here is derived from an EMBL/GenBank/DDBJ whole genome shotgun (WGS) entry which is preliminary data.</text>
</comment>
<proteinExistence type="inferred from homology"/>
<feature type="transmembrane region" description="Helical" evidence="7">
    <location>
        <begin position="450"/>
        <end position="470"/>
    </location>
</feature>
<dbReference type="GO" id="GO:0005886">
    <property type="term" value="C:plasma membrane"/>
    <property type="evidence" value="ECO:0007669"/>
    <property type="project" value="UniProtKB-SubCell"/>
</dbReference>
<feature type="transmembrane region" description="Helical" evidence="7">
    <location>
        <begin position="181"/>
        <end position="201"/>
    </location>
</feature>
<feature type="transmembrane region" description="Helical" evidence="7">
    <location>
        <begin position="298"/>
        <end position="321"/>
    </location>
</feature>
<feature type="transmembrane region" description="Helical" evidence="7">
    <location>
        <begin position="28"/>
        <end position="47"/>
    </location>
</feature>
<evidence type="ECO:0000256" key="5">
    <source>
        <dbReference type="ARBA" id="ARBA00022989"/>
    </source>
</evidence>
<feature type="transmembrane region" description="Helical" evidence="7">
    <location>
        <begin position="155"/>
        <end position="175"/>
    </location>
</feature>
<comment type="similarity">
    <text evidence="2">Belongs to the polysaccharide synthase family.</text>
</comment>
<feature type="transmembrane region" description="Helical" evidence="7">
    <location>
        <begin position="369"/>
        <end position="388"/>
    </location>
</feature>
<evidence type="ECO:0000256" key="6">
    <source>
        <dbReference type="ARBA" id="ARBA00023136"/>
    </source>
</evidence>
<feature type="transmembrane region" description="Helical" evidence="7">
    <location>
        <begin position="115"/>
        <end position="135"/>
    </location>
</feature>
<feature type="transmembrane region" description="Helical" evidence="7">
    <location>
        <begin position="394"/>
        <end position="411"/>
    </location>
</feature>
<feature type="transmembrane region" description="Helical" evidence="7">
    <location>
        <begin position="333"/>
        <end position="357"/>
    </location>
</feature>
<evidence type="ECO:0000256" key="7">
    <source>
        <dbReference type="SAM" id="Phobius"/>
    </source>
</evidence>
<dbReference type="PANTHER" id="PTHR30250:SF10">
    <property type="entry name" value="LIPOPOLYSACCHARIDE BIOSYNTHESIS PROTEIN WZXC"/>
    <property type="match status" value="1"/>
</dbReference>
<evidence type="ECO:0000256" key="3">
    <source>
        <dbReference type="ARBA" id="ARBA00022475"/>
    </source>
</evidence>
<dbReference type="EMBL" id="MGGP01000019">
    <property type="protein sequence ID" value="OGM31959.1"/>
    <property type="molecule type" value="Genomic_DNA"/>
</dbReference>
<keyword evidence="6 7" id="KW-0472">Membrane</keyword>
<dbReference type="InterPro" id="IPR050833">
    <property type="entry name" value="Poly_Biosynth_Transport"/>
</dbReference>
<evidence type="ECO:0000256" key="4">
    <source>
        <dbReference type="ARBA" id="ARBA00022692"/>
    </source>
</evidence>
<evidence type="ECO:0000313" key="8">
    <source>
        <dbReference type="EMBL" id="OGM31959.1"/>
    </source>
</evidence>
<reference evidence="8 9" key="1">
    <citation type="journal article" date="2016" name="Nat. Commun.">
        <title>Thousands of microbial genomes shed light on interconnected biogeochemical processes in an aquifer system.</title>
        <authorList>
            <person name="Anantharaman K."/>
            <person name="Brown C.T."/>
            <person name="Hug L.A."/>
            <person name="Sharon I."/>
            <person name="Castelle C.J."/>
            <person name="Probst A.J."/>
            <person name="Thomas B.C."/>
            <person name="Singh A."/>
            <person name="Wilkins M.J."/>
            <person name="Karaoz U."/>
            <person name="Brodie E.L."/>
            <person name="Williams K.H."/>
            <person name="Hubbard S.S."/>
            <person name="Banfield J.F."/>
        </authorList>
    </citation>
    <scope>NUCLEOTIDE SEQUENCE [LARGE SCALE GENOMIC DNA]</scope>
</reference>
<evidence type="ECO:0000256" key="1">
    <source>
        <dbReference type="ARBA" id="ARBA00004651"/>
    </source>
</evidence>
<dbReference type="AlphaFoldDB" id="A0A1F7YYI9"/>
<feature type="transmembrane region" description="Helical" evidence="7">
    <location>
        <begin position="87"/>
        <end position="109"/>
    </location>
</feature>
<evidence type="ECO:0000256" key="2">
    <source>
        <dbReference type="ARBA" id="ARBA00007430"/>
    </source>
</evidence>
<keyword evidence="3" id="KW-1003">Cell membrane</keyword>
<evidence type="ECO:0000313" key="9">
    <source>
        <dbReference type="Proteomes" id="UP000178870"/>
    </source>
</evidence>
<accession>A0A1F7YYI9</accession>
<organism evidence="8 9">
    <name type="scientific">Candidatus Woesebacteria bacterium RIFCSPHIGHO2_01_FULL_44_21</name>
    <dbReference type="NCBI Taxonomy" id="1802503"/>
    <lineage>
        <taxon>Bacteria</taxon>
        <taxon>Candidatus Woeseibacteriota</taxon>
    </lineage>
</organism>
<gene>
    <name evidence="8" type="ORF">A2803_02625</name>
</gene>
<name>A0A1F7YYI9_9BACT</name>
<keyword evidence="5 7" id="KW-1133">Transmembrane helix</keyword>
<sequence length="488" mass="53023">MEEAFEVPLEEVKARAVRGVVAIMGRGFFIQFVAQISQFFLLAFLSVEQMGVFWIVSAAVGFLVFFSDIGLAAALIQKKERPTKEDLRTTFTVQQVLIISLLVILYLLTPQLRNLYNLSSEGVILLYALGFSLFLSSLKSIPSVLLERKLEFSKFIIPDLLESLVYSLVVVFLAWKGFGIMSFAYAVVARGIVGVVTIYLLEPWRPGFAFSRSSLGGLFKFGVPYQINQLIAVVKDRGVTLALGAVVGTSGVGYLGTAERASQISLRQFLDPITKVTFPAFARMQGHRDELANSVTRSLMVITFFVFPSAVGIWLTAPLIIKVIPNYAKWEPSLVPLGFMTVNVLFAAVTTQLTNMLSAIGKIKTVSKLIAMWAILTILLVPGLGHLYGINGAALGYALVSSTSVIAIAIAKTYVNFSLSQSVLKTGVATLVMGAVVAVSRLFAPPTLPALVVVITMGAISYLATSYALLGNALILDARKFAKNFFNR</sequence>
<dbReference type="Pfam" id="PF13440">
    <property type="entry name" value="Polysacc_synt_3"/>
    <property type="match status" value="1"/>
</dbReference>